<dbReference type="EMBL" id="MTJZ01000013">
    <property type="protein sequence ID" value="OMG72829.1"/>
    <property type="molecule type" value="Genomic_DNA"/>
</dbReference>
<sequence length="81" mass="8509">MIENDLIAARVIARERVACDVISLRLVSDAPDFALPRRTAGAGSVSCHGEGDARGVLNGRKRRSASTRGISGFGCPARRSG</sequence>
<dbReference type="Proteomes" id="UP000187194">
    <property type="component" value="Unassembled WGS sequence"/>
</dbReference>
<evidence type="ECO:0000313" key="2">
    <source>
        <dbReference type="EMBL" id="OMG72829.1"/>
    </source>
</evidence>
<feature type="region of interest" description="Disordered" evidence="1">
    <location>
        <begin position="40"/>
        <end position="81"/>
    </location>
</feature>
<protein>
    <submittedName>
        <fullName evidence="2">Uncharacterized protein</fullName>
    </submittedName>
</protein>
<evidence type="ECO:0000313" key="3">
    <source>
        <dbReference type="Proteomes" id="UP000187194"/>
    </source>
</evidence>
<comment type="caution">
    <text evidence="2">The sequence shown here is derived from an EMBL/GenBank/DDBJ whole genome shotgun (WGS) entry which is preliminary data.</text>
</comment>
<gene>
    <name evidence="2" type="ORF">BW685_14165</name>
</gene>
<proteinExistence type="predicted"/>
<organism evidence="2 3">
    <name type="scientific">Burkholderia ubonensis</name>
    <dbReference type="NCBI Taxonomy" id="101571"/>
    <lineage>
        <taxon>Bacteria</taxon>
        <taxon>Pseudomonadati</taxon>
        <taxon>Pseudomonadota</taxon>
        <taxon>Betaproteobacteria</taxon>
        <taxon>Burkholderiales</taxon>
        <taxon>Burkholderiaceae</taxon>
        <taxon>Burkholderia</taxon>
        <taxon>Burkholderia cepacia complex</taxon>
    </lineage>
</organism>
<name>A0A1R1JCC1_9BURK</name>
<reference evidence="2 3" key="1">
    <citation type="submission" date="2017-01" db="EMBL/GenBank/DDBJ databases">
        <title>Phylogeographic, genomic and meropenem susceptibility analysis of Burkholderia ubonensis.</title>
        <authorList>
            <person name="Price E.P."/>
            <person name="Sarovich D.S."/>
            <person name="Webb J.R."/>
            <person name="Hall C.M."/>
            <person name="Sahl J.W."/>
            <person name="Kaestli M."/>
            <person name="Mayo M."/>
            <person name="Harrington G."/>
            <person name="Baker A.L."/>
            <person name="Sidak-Loftis L.C."/>
            <person name="Lummis M."/>
            <person name="Schupp J.M."/>
            <person name="Gillece J.D."/>
            <person name="Tuanyok A."/>
            <person name="Warner J."/>
            <person name="Busch J.D."/>
            <person name="Keim P."/>
            <person name="Currie B.J."/>
            <person name="Wagner D.M."/>
        </authorList>
    </citation>
    <scope>NUCLEOTIDE SEQUENCE [LARGE SCALE GENOMIC DNA]</scope>
    <source>
        <strain evidence="2 3">A21</strain>
    </source>
</reference>
<dbReference type="AlphaFoldDB" id="A0A1R1JCC1"/>
<accession>A0A1R1JCC1</accession>
<evidence type="ECO:0000256" key="1">
    <source>
        <dbReference type="SAM" id="MobiDB-lite"/>
    </source>
</evidence>